<keyword evidence="3" id="KW-1185">Reference proteome</keyword>
<dbReference type="HOGENOM" id="CLU_1290120_0_0_1"/>
<accession>E9HHC3</accession>
<dbReference type="KEGG" id="dpx:DAPPUDRAFT_259507"/>
<feature type="region of interest" description="Disordered" evidence="1">
    <location>
        <begin position="57"/>
        <end position="171"/>
    </location>
</feature>
<gene>
    <name evidence="2" type="ORF">DAPPUDRAFT_259507</name>
</gene>
<reference evidence="2 3" key="1">
    <citation type="journal article" date="2011" name="Science">
        <title>The ecoresponsive genome of Daphnia pulex.</title>
        <authorList>
            <person name="Colbourne J.K."/>
            <person name="Pfrender M.E."/>
            <person name="Gilbert D."/>
            <person name="Thomas W.K."/>
            <person name="Tucker A."/>
            <person name="Oakley T.H."/>
            <person name="Tokishita S."/>
            <person name="Aerts A."/>
            <person name="Arnold G.J."/>
            <person name="Basu M.K."/>
            <person name="Bauer D.J."/>
            <person name="Caceres C.E."/>
            <person name="Carmel L."/>
            <person name="Casola C."/>
            <person name="Choi J.H."/>
            <person name="Detter J.C."/>
            <person name="Dong Q."/>
            <person name="Dusheyko S."/>
            <person name="Eads B.D."/>
            <person name="Frohlich T."/>
            <person name="Geiler-Samerotte K.A."/>
            <person name="Gerlach D."/>
            <person name="Hatcher P."/>
            <person name="Jogdeo S."/>
            <person name="Krijgsveld J."/>
            <person name="Kriventseva E.V."/>
            <person name="Kultz D."/>
            <person name="Laforsch C."/>
            <person name="Lindquist E."/>
            <person name="Lopez J."/>
            <person name="Manak J.R."/>
            <person name="Muller J."/>
            <person name="Pangilinan J."/>
            <person name="Patwardhan R.P."/>
            <person name="Pitluck S."/>
            <person name="Pritham E.J."/>
            <person name="Rechtsteiner A."/>
            <person name="Rho M."/>
            <person name="Rogozin I.B."/>
            <person name="Sakarya O."/>
            <person name="Salamov A."/>
            <person name="Schaack S."/>
            <person name="Shapiro H."/>
            <person name="Shiga Y."/>
            <person name="Skalitzky C."/>
            <person name="Smith Z."/>
            <person name="Souvorov A."/>
            <person name="Sung W."/>
            <person name="Tang Z."/>
            <person name="Tsuchiya D."/>
            <person name="Tu H."/>
            <person name="Vos H."/>
            <person name="Wang M."/>
            <person name="Wolf Y.I."/>
            <person name="Yamagata H."/>
            <person name="Yamada T."/>
            <person name="Ye Y."/>
            <person name="Shaw J.R."/>
            <person name="Andrews J."/>
            <person name="Crease T.J."/>
            <person name="Tang H."/>
            <person name="Lucas S.M."/>
            <person name="Robertson H.M."/>
            <person name="Bork P."/>
            <person name="Koonin E.V."/>
            <person name="Zdobnov E.M."/>
            <person name="Grigoriev I.V."/>
            <person name="Lynch M."/>
            <person name="Boore J.L."/>
        </authorList>
    </citation>
    <scope>NUCLEOTIDE SEQUENCE [LARGE SCALE GENOMIC DNA]</scope>
</reference>
<evidence type="ECO:0000256" key="1">
    <source>
        <dbReference type="SAM" id="MobiDB-lite"/>
    </source>
</evidence>
<feature type="compositionally biased region" description="Basic and acidic residues" evidence="1">
    <location>
        <begin position="112"/>
        <end position="148"/>
    </location>
</feature>
<dbReference type="AlphaFoldDB" id="E9HHC3"/>
<evidence type="ECO:0000313" key="3">
    <source>
        <dbReference type="Proteomes" id="UP000000305"/>
    </source>
</evidence>
<feature type="compositionally biased region" description="Polar residues" evidence="1">
    <location>
        <begin position="87"/>
        <end position="103"/>
    </location>
</feature>
<dbReference type="InParanoid" id="E9HHC3"/>
<name>E9HHC3_DAPPU</name>
<dbReference type="EMBL" id="GL732647">
    <property type="protein sequence ID" value="EFX68869.1"/>
    <property type="molecule type" value="Genomic_DNA"/>
</dbReference>
<proteinExistence type="predicted"/>
<dbReference type="Proteomes" id="UP000000305">
    <property type="component" value="Unassembled WGS sequence"/>
</dbReference>
<protein>
    <submittedName>
        <fullName evidence="2">Uncharacterized protein</fullName>
    </submittedName>
</protein>
<organism evidence="2 3">
    <name type="scientific">Daphnia pulex</name>
    <name type="common">Water flea</name>
    <dbReference type="NCBI Taxonomy" id="6669"/>
    <lineage>
        <taxon>Eukaryota</taxon>
        <taxon>Metazoa</taxon>
        <taxon>Ecdysozoa</taxon>
        <taxon>Arthropoda</taxon>
        <taxon>Crustacea</taxon>
        <taxon>Branchiopoda</taxon>
        <taxon>Diplostraca</taxon>
        <taxon>Cladocera</taxon>
        <taxon>Anomopoda</taxon>
        <taxon>Daphniidae</taxon>
        <taxon>Daphnia</taxon>
    </lineage>
</organism>
<sequence>MTYSGRPKSFYKGRISRQKGKNDLNYVVVPFNGKKKTRDRVHVTNLKPYYARREVGTRTKCPLNPGPNEGTSNVQSGNGPGGRLGKNDSNGVKLQLRQSQTGKKTLPSDGRVGAECRARSKSQSAEHKRAERRAQSRAQSTEHARALDQEYGENIPRSEVPRKAVTSEESEVAPFQEIVEIGRPVQTLPSTITRSRRHLLRPQSTLRRPDYFHS</sequence>
<evidence type="ECO:0000313" key="2">
    <source>
        <dbReference type="EMBL" id="EFX68869.1"/>
    </source>
</evidence>